<dbReference type="PROSITE" id="PS00198">
    <property type="entry name" value="4FE4S_FER_1"/>
    <property type="match status" value="1"/>
</dbReference>
<dbReference type="Pfam" id="PF13534">
    <property type="entry name" value="Fer4_17"/>
    <property type="match status" value="1"/>
</dbReference>
<feature type="domain" description="4Fe-4S ferredoxin-type" evidence="4">
    <location>
        <begin position="297"/>
        <end position="329"/>
    </location>
</feature>
<evidence type="ECO:0000313" key="6">
    <source>
        <dbReference type="Proteomes" id="UP000182321"/>
    </source>
</evidence>
<dbReference type="SUPFAM" id="SSF46548">
    <property type="entry name" value="alpha-helical ferredoxin"/>
    <property type="match status" value="1"/>
</dbReference>
<keyword evidence="6" id="KW-1185">Reference proteome</keyword>
<dbReference type="PROSITE" id="PS51379">
    <property type="entry name" value="4FE4S_FER_2"/>
    <property type="match status" value="1"/>
</dbReference>
<protein>
    <submittedName>
        <fullName evidence="5">Predicted oxidoreductase of the aldo/keto reductase family</fullName>
    </submittedName>
</protein>
<evidence type="ECO:0000256" key="2">
    <source>
        <dbReference type="ARBA" id="ARBA00023004"/>
    </source>
</evidence>
<dbReference type="Gene3D" id="3.20.20.100">
    <property type="entry name" value="NADP-dependent oxidoreductase domain"/>
    <property type="match status" value="1"/>
</dbReference>
<dbReference type="SUPFAM" id="SSF51430">
    <property type="entry name" value="NAD(P)-linked oxidoreductase"/>
    <property type="match status" value="1"/>
</dbReference>
<organism evidence="5 6">
    <name type="scientific">Pseudobutyrivibrio ruminis</name>
    <dbReference type="NCBI Taxonomy" id="46206"/>
    <lineage>
        <taxon>Bacteria</taxon>
        <taxon>Bacillati</taxon>
        <taxon>Bacillota</taxon>
        <taxon>Clostridia</taxon>
        <taxon>Lachnospirales</taxon>
        <taxon>Lachnospiraceae</taxon>
        <taxon>Pseudobutyrivibrio</taxon>
    </lineage>
</organism>
<dbReference type="InterPro" id="IPR036812">
    <property type="entry name" value="NAD(P)_OxRdtase_dom_sf"/>
</dbReference>
<dbReference type="PANTHER" id="PTHR43312">
    <property type="entry name" value="D-THREO-ALDOSE 1-DEHYDROGENASE"/>
    <property type="match status" value="1"/>
</dbReference>
<proteinExistence type="predicted"/>
<evidence type="ECO:0000256" key="1">
    <source>
        <dbReference type="ARBA" id="ARBA00022723"/>
    </source>
</evidence>
<accession>A0A1H7I0L1</accession>
<name>A0A1H7I0L1_9FIRM</name>
<keyword evidence="2" id="KW-0408">Iron</keyword>
<sequence length="345" mass="38936">MKDIILGKTGIKVPQNGFGALPIQRVSIEEAVRILKKAYDGGMRFFDTARAYSDSEIKLGEAFGTGYIKREDIIIATKTAAKTPEEFWKDLDTSLANLKTEYIDVYQLHMMPQCFKPGDGTGLYECLVEAKRQGKIRHIGGTAHKLGVAKEIIESGLYETLQYPMSYLATDKEVELIHLCNKHEMGFISMKGLAGGLITNSKAAMAFISQFDGAVPIWGIQRESELDEWLAFMDSTPTMDDSIKAFIEKERKELMGDFCRGCGYCMPCTVGIQINQCNRMSLMLRRAPSASWLNEYWQAEMEKINDCIECGKCMTHCPYELQIPTLLRKNLEDYHEVLAGNRKVQ</sequence>
<dbReference type="GO" id="GO:0046872">
    <property type="term" value="F:metal ion binding"/>
    <property type="evidence" value="ECO:0007669"/>
    <property type="project" value="UniProtKB-KW"/>
</dbReference>
<dbReference type="InterPro" id="IPR053135">
    <property type="entry name" value="AKR2_Oxidoreductase"/>
</dbReference>
<evidence type="ECO:0000259" key="4">
    <source>
        <dbReference type="PROSITE" id="PS51379"/>
    </source>
</evidence>
<evidence type="ECO:0000313" key="5">
    <source>
        <dbReference type="EMBL" id="SEK56071.1"/>
    </source>
</evidence>
<dbReference type="InterPro" id="IPR023210">
    <property type="entry name" value="NADP_OxRdtase_dom"/>
</dbReference>
<dbReference type="GO" id="GO:0051536">
    <property type="term" value="F:iron-sulfur cluster binding"/>
    <property type="evidence" value="ECO:0007669"/>
    <property type="project" value="UniProtKB-KW"/>
</dbReference>
<dbReference type="InterPro" id="IPR017896">
    <property type="entry name" value="4Fe4S_Fe-S-bd"/>
</dbReference>
<keyword evidence="1" id="KW-0479">Metal-binding</keyword>
<reference evidence="6" key="1">
    <citation type="submission" date="2016-10" db="EMBL/GenBank/DDBJ databases">
        <authorList>
            <person name="Varghese N."/>
        </authorList>
    </citation>
    <scope>NUCLEOTIDE SEQUENCE [LARGE SCALE GENOMIC DNA]</scope>
    <source>
        <strain evidence="6">ACV-9</strain>
    </source>
</reference>
<dbReference type="Proteomes" id="UP000182321">
    <property type="component" value="Unassembled WGS sequence"/>
</dbReference>
<evidence type="ECO:0000256" key="3">
    <source>
        <dbReference type="ARBA" id="ARBA00023014"/>
    </source>
</evidence>
<dbReference type="Pfam" id="PF00248">
    <property type="entry name" value="Aldo_ket_red"/>
    <property type="match status" value="1"/>
</dbReference>
<dbReference type="InterPro" id="IPR017900">
    <property type="entry name" value="4Fe4S_Fe_S_CS"/>
</dbReference>
<dbReference type="PANTHER" id="PTHR43312:SF1">
    <property type="entry name" value="NADP-DEPENDENT OXIDOREDUCTASE DOMAIN-CONTAINING PROTEIN"/>
    <property type="match status" value="1"/>
</dbReference>
<dbReference type="AlphaFoldDB" id="A0A1H7I0L1"/>
<dbReference type="RefSeq" id="WP_074790279.1">
    <property type="nucleotide sequence ID" value="NZ_FNZX01000006.1"/>
</dbReference>
<gene>
    <name evidence="5" type="ORF">SAMN02910377_01225</name>
</gene>
<dbReference type="EMBL" id="FNZX01000006">
    <property type="protein sequence ID" value="SEK56071.1"/>
    <property type="molecule type" value="Genomic_DNA"/>
</dbReference>
<keyword evidence="3" id="KW-0411">Iron-sulfur</keyword>
<dbReference type="CDD" id="cd19100">
    <property type="entry name" value="AKR_unchar"/>
    <property type="match status" value="1"/>
</dbReference>